<feature type="transmembrane region" description="Helical" evidence="1">
    <location>
        <begin position="88"/>
        <end position="105"/>
    </location>
</feature>
<keyword evidence="4" id="KW-1185">Reference proteome</keyword>
<sequence length="299" mass="32790">MLKYHSLGTGYDSGTRVFCIPNLGVYVPGPSIVQNTTPTDRIACTSRWAAMAIIRLAWLLTVHGLTNFQIPFLSFQLAGHVGFPIGHFPFYWFPVHALILGLALIPRTTNDICPYVFKAAVGETLLTATLSTGAALDVLTCLALTGLLWKEYMHRSKVLRSSVAYASTTTAMLSRLILLSLNTGMWTAILAVFLSIMIHISATGNTQPLLGFYHLLSPLYFFTVLINLNVRGYIRSTANKRGFSNVQFSNHLRSILGPDLNEIPGLATLSGTHHTSSRATALDRPLDLFGPPHSEVDFL</sequence>
<organism evidence="3 4">
    <name type="scientific">Gymnopilus dilepis</name>
    <dbReference type="NCBI Taxonomy" id="231916"/>
    <lineage>
        <taxon>Eukaryota</taxon>
        <taxon>Fungi</taxon>
        <taxon>Dikarya</taxon>
        <taxon>Basidiomycota</taxon>
        <taxon>Agaricomycotina</taxon>
        <taxon>Agaricomycetes</taxon>
        <taxon>Agaricomycetidae</taxon>
        <taxon>Agaricales</taxon>
        <taxon>Agaricineae</taxon>
        <taxon>Hymenogastraceae</taxon>
        <taxon>Gymnopilus</taxon>
    </lineage>
</organism>
<name>A0A409W600_9AGAR</name>
<evidence type="ECO:0000313" key="4">
    <source>
        <dbReference type="Proteomes" id="UP000284706"/>
    </source>
</evidence>
<keyword evidence="1" id="KW-0812">Transmembrane</keyword>
<feature type="transmembrane region" description="Helical" evidence="1">
    <location>
        <begin position="212"/>
        <end position="230"/>
    </location>
</feature>
<evidence type="ECO:0000259" key="2">
    <source>
        <dbReference type="Pfam" id="PF20152"/>
    </source>
</evidence>
<gene>
    <name evidence="3" type="ORF">CVT26_006553</name>
</gene>
<dbReference type="EMBL" id="NHYE01005375">
    <property type="protein sequence ID" value="PPQ73927.1"/>
    <property type="molecule type" value="Genomic_DNA"/>
</dbReference>
<evidence type="ECO:0000256" key="1">
    <source>
        <dbReference type="SAM" id="Phobius"/>
    </source>
</evidence>
<comment type="caution">
    <text evidence="3">The sequence shown here is derived from an EMBL/GenBank/DDBJ whole genome shotgun (WGS) entry which is preliminary data.</text>
</comment>
<proteinExistence type="predicted"/>
<dbReference type="OrthoDB" id="2884999at2759"/>
<feature type="domain" description="DUF6534" evidence="2">
    <location>
        <begin position="134"/>
        <end position="232"/>
    </location>
</feature>
<dbReference type="Pfam" id="PF20152">
    <property type="entry name" value="DUF6534"/>
    <property type="match status" value="1"/>
</dbReference>
<feature type="transmembrane region" description="Helical" evidence="1">
    <location>
        <begin position="176"/>
        <end position="200"/>
    </location>
</feature>
<accession>A0A409W600</accession>
<dbReference type="AlphaFoldDB" id="A0A409W600"/>
<dbReference type="InParanoid" id="A0A409W600"/>
<feature type="transmembrane region" description="Helical" evidence="1">
    <location>
        <begin position="48"/>
        <end position="68"/>
    </location>
</feature>
<dbReference type="Proteomes" id="UP000284706">
    <property type="component" value="Unassembled WGS sequence"/>
</dbReference>
<reference evidence="3 4" key="1">
    <citation type="journal article" date="2018" name="Evol. Lett.">
        <title>Horizontal gene cluster transfer increased hallucinogenic mushroom diversity.</title>
        <authorList>
            <person name="Reynolds H.T."/>
            <person name="Vijayakumar V."/>
            <person name="Gluck-Thaler E."/>
            <person name="Korotkin H.B."/>
            <person name="Matheny P.B."/>
            <person name="Slot J.C."/>
        </authorList>
    </citation>
    <scope>NUCLEOTIDE SEQUENCE [LARGE SCALE GENOMIC DNA]</scope>
    <source>
        <strain evidence="3 4">SRW20</strain>
    </source>
</reference>
<protein>
    <recommendedName>
        <fullName evidence="2">DUF6534 domain-containing protein</fullName>
    </recommendedName>
</protein>
<keyword evidence="1" id="KW-1133">Transmembrane helix</keyword>
<evidence type="ECO:0000313" key="3">
    <source>
        <dbReference type="EMBL" id="PPQ73927.1"/>
    </source>
</evidence>
<keyword evidence="1" id="KW-0472">Membrane</keyword>
<dbReference type="InterPro" id="IPR045339">
    <property type="entry name" value="DUF6534"/>
</dbReference>